<dbReference type="Gene3D" id="3.40.50.300">
    <property type="entry name" value="P-loop containing nucleotide triphosphate hydrolases"/>
    <property type="match status" value="1"/>
</dbReference>
<evidence type="ECO:0000313" key="7">
    <source>
        <dbReference type="Proteomes" id="UP000199400"/>
    </source>
</evidence>
<protein>
    <submittedName>
        <fullName evidence="6">ABC transporter</fullName>
    </submittedName>
</protein>
<dbReference type="PANTHER" id="PTHR42939:SF1">
    <property type="entry name" value="ABC TRANSPORTER ATP-BINDING PROTEIN ALBC-RELATED"/>
    <property type="match status" value="1"/>
</dbReference>
<feature type="transmembrane region" description="Helical" evidence="4">
    <location>
        <begin position="342"/>
        <end position="363"/>
    </location>
</feature>
<keyword evidence="4" id="KW-0472">Membrane</keyword>
<keyword evidence="3" id="KW-0067">ATP-binding</keyword>
<keyword evidence="4" id="KW-1133">Transmembrane helix</keyword>
<feature type="transmembrane region" description="Helical" evidence="4">
    <location>
        <begin position="39"/>
        <end position="62"/>
    </location>
</feature>
<organism evidence="6 7">
    <name type="scientific">Nannocystis exedens</name>
    <dbReference type="NCBI Taxonomy" id="54"/>
    <lineage>
        <taxon>Bacteria</taxon>
        <taxon>Pseudomonadati</taxon>
        <taxon>Myxococcota</taxon>
        <taxon>Polyangia</taxon>
        <taxon>Nannocystales</taxon>
        <taxon>Nannocystaceae</taxon>
        <taxon>Nannocystis</taxon>
    </lineage>
</organism>
<reference evidence="7" key="1">
    <citation type="submission" date="2016-10" db="EMBL/GenBank/DDBJ databases">
        <authorList>
            <person name="Varghese N."/>
            <person name="Submissions S."/>
        </authorList>
    </citation>
    <scope>NUCLEOTIDE SEQUENCE [LARGE SCALE GENOMIC DNA]</scope>
    <source>
        <strain evidence="7">ATCC 25963</strain>
    </source>
</reference>
<feature type="transmembrane region" description="Helical" evidence="4">
    <location>
        <begin position="375"/>
        <end position="392"/>
    </location>
</feature>
<dbReference type="GO" id="GO:0016887">
    <property type="term" value="F:ATP hydrolysis activity"/>
    <property type="evidence" value="ECO:0007669"/>
    <property type="project" value="InterPro"/>
</dbReference>
<evidence type="ECO:0000256" key="3">
    <source>
        <dbReference type="ARBA" id="ARBA00022840"/>
    </source>
</evidence>
<dbReference type="PANTHER" id="PTHR42939">
    <property type="entry name" value="ABC TRANSPORTER ATP-BINDING PROTEIN ALBC-RELATED"/>
    <property type="match status" value="1"/>
</dbReference>
<dbReference type="SMART" id="SM00382">
    <property type="entry name" value="AAA"/>
    <property type="match status" value="1"/>
</dbReference>
<sequence length="640" mass="64674">MARRVAATRVLAEVPAAWALARALTLTAGAEALRRGLPVYVGLLAVGGLLFGGNGLSTATLVEGAETSPLARALLWSAWLIALTPTMAALWQTKSSLWLRSLPAPRAWHLAILFGLSIAAESLWTIVWGLGGGPLAAAGALGGALAGHGVLLARPAGMRGWWIGAAAMTGLLFAPTPVLAVATWPIAVPTLRAAWLAAPTRSAGSRGRSRRLPGPWALALALATSVARGQATVLARGALVMAIATAAAWLAARTNQVRDPAGLQIYLCGFMVPAGLVAGSAVSGPLLRIEQAASWLLRTAGASARLRRGAAVLTLAGLGSGLGAACGAALALATTLSAAPRLVLAGGLAGASLLVSAGLAARWAERFGSRGPGRLVLGLLLAATLALSALAWMPATAVLGWALAVSMVWLIGHARAGSPVTANGGAAVVLEMLGVRKRLGTRIVLGHIDLRCAAGEVVLLLGENGAGKSTLLRIAAGLVEPDRGSVTVAGAALDGGTAGRRALGYAPDTADAFPDLGVRELLALVAAIKRAPLPSPQLCARLGLTAVMDQRMRTLSFGQVKRTYLAAATIGAPPLWILDEPSNGLDPEGGALVATLLHEHAAAGGAALVATNDARFVGLCPGRTVRLMDGALREEGQAGA</sequence>
<dbReference type="GO" id="GO:0005524">
    <property type="term" value="F:ATP binding"/>
    <property type="evidence" value="ECO:0007669"/>
    <property type="project" value="UniProtKB-KW"/>
</dbReference>
<keyword evidence="7" id="KW-1185">Reference proteome</keyword>
<dbReference type="InterPro" id="IPR051782">
    <property type="entry name" value="ABC_Transporter_VariousFunc"/>
</dbReference>
<feature type="transmembrane region" description="Helical" evidence="4">
    <location>
        <begin position="160"/>
        <end position="182"/>
    </location>
</feature>
<dbReference type="EMBL" id="FOMX01000019">
    <property type="protein sequence ID" value="SFE77779.1"/>
    <property type="molecule type" value="Genomic_DNA"/>
</dbReference>
<dbReference type="PROSITE" id="PS50893">
    <property type="entry name" value="ABC_TRANSPORTER_2"/>
    <property type="match status" value="1"/>
</dbReference>
<name>A0A1I2DBC7_9BACT</name>
<dbReference type="Pfam" id="PF00005">
    <property type="entry name" value="ABC_tran"/>
    <property type="match status" value="1"/>
</dbReference>
<evidence type="ECO:0000259" key="5">
    <source>
        <dbReference type="PROSITE" id="PS50893"/>
    </source>
</evidence>
<feature type="transmembrane region" description="Helical" evidence="4">
    <location>
        <begin position="310"/>
        <end position="336"/>
    </location>
</feature>
<dbReference type="InterPro" id="IPR003439">
    <property type="entry name" value="ABC_transporter-like_ATP-bd"/>
</dbReference>
<dbReference type="Proteomes" id="UP000199400">
    <property type="component" value="Unassembled WGS sequence"/>
</dbReference>
<accession>A0A1I2DBC7</accession>
<dbReference type="STRING" id="54.SAMN02745121_05502"/>
<evidence type="ECO:0000313" key="6">
    <source>
        <dbReference type="EMBL" id="SFE77779.1"/>
    </source>
</evidence>
<feature type="transmembrane region" description="Helical" evidence="4">
    <location>
        <begin position="233"/>
        <end position="252"/>
    </location>
</feature>
<feature type="domain" description="ABC transporter" evidence="5">
    <location>
        <begin position="430"/>
        <end position="640"/>
    </location>
</feature>
<keyword evidence="1" id="KW-0813">Transport</keyword>
<feature type="transmembrane region" description="Helical" evidence="4">
    <location>
        <begin position="264"/>
        <end position="289"/>
    </location>
</feature>
<gene>
    <name evidence="6" type="ORF">SAMN02745121_05502</name>
</gene>
<dbReference type="InterPro" id="IPR027417">
    <property type="entry name" value="P-loop_NTPase"/>
</dbReference>
<proteinExistence type="predicted"/>
<feature type="transmembrane region" description="Helical" evidence="4">
    <location>
        <begin position="74"/>
        <end position="92"/>
    </location>
</feature>
<keyword evidence="4" id="KW-0812">Transmembrane</keyword>
<dbReference type="InterPro" id="IPR003593">
    <property type="entry name" value="AAA+_ATPase"/>
</dbReference>
<keyword evidence="2" id="KW-0547">Nucleotide-binding</keyword>
<dbReference type="SUPFAM" id="SSF52540">
    <property type="entry name" value="P-loop containing nucleoside triphosphate hydrolases"/>
    <property type="match status" value="1"/>
</dbReference>
<evidence type="ECO:0000256" key="4">
    <source>
        <dbReference type="SAM" id="Phobius"/>
    </source>
</evidence>
<evidence type="ECO:0000256" key="1">
    <source>
        <dbReference type="ARBA" id="ARBA00022448"/>
    </source>
</evidence>
<dbReference type="AlphaFoldDB" id="A0A1I2DBC7"/>
<evidence type="ECO:0000256" key="2">
    <source>
        <dbReference type="ARBA" id="ARBA00022741"/>
    </source>
</evidence>